<evidence type="ECO:0000313" key="2">
    <source>
        <dbReference type="Proteomes" id="UP000563050"/>
    </source>
</evidence>
<name>A0A7W5GYM2_9GAMM</name>
<comment type="caution">
    <text evidence="1">The sequence shown here is derived from an EMBL/GenBank/DDBJ whole genome shotgun (WGS) entry which is preliminary data.</text>
</comment>
<organism evidence="1 2">
    <name type="scientific">Halomonas fontilapidosi</name>
    <dbReference type="NCBI Taxonomy" id="616675"/>
    <lineage>
        <taxon>Bacteria</taxon>
        <taxon>Pseudomonadati</taxon>
        <taxon>Pseudomonadota</taxon>
        <taxon>Gammaproteobacteria</taxon>
        <taxon>Oceanospirillales</taxon>
        <taxon>Halomonadaceae</taxon>
        <taxon>Halomonas</taxon>
    </lineage>
</organism>
<reference evidence="1 2" key="1">
    <citation type="submission" date="2020-08" db="EMBL/GenBank/DDBJ databases">
        <title>Genomic Encyclopedia of Type Strains, Phase III (KMG-III): the genomes of soil and plant-associated and newly described type strains.</title>
        <authorList>
            <person name="Whitman W."/>
        </authorList>
    </citation>
    <scope>NUCLEOTIDE SEQUENCE [LARGE SCALE GENOMIC DNA]</scope>
    <source>
        <strain evidence="1 2">CECT 7341</strain>
    </source>
</reference>
<protein>
    <submittedName>
        <fullName evidence="1">Putative membrane protein</fullName>
    </submittedName>
</protein>
<sequence>MLTKIRRRLPGVNVGVLLLAAILALWLLWQPTLISTLPMALRLPLIALGVWALGAAFMSAMGLEARRHWLRQMTTPPCSLVVLGVFTLLLLLRAAMT</sequence>
<dbReference type="EMBL" id="JACHXQ010000002">
    <property type="protein sequence ID" value="MBB3183619.1"/>
    <property type="molecule type" value="Genomic_DNA"/>
</dbReference>
<dbReference type="RefSeq" id="WP_040187686.1">
    <property type="nucleotide sequence ID" value="NZ_JACHXQ010000002.1"/>
</dbReference>
<dbReference type="InterPro" id="IPR011846">
    <property type="entry name" value="Cyd_oper_YbgE"/>
</dbReference>
<dbReference type="Proteomes" id="UP000563050">
    <property type="component" value="Unassembled WGS sequence"/>
</dbReference>
<evidence type="ECO:0000313" key="1">
    <source>
        <dbReference type="EMBL" id="MBB3183619.1"/>
    </source>
</evidence>
<gene>
    <name evidence="1" type="ORF">FHR95_001160</name>
</gene>
<keyword evidence="2" id="KW-1185">Reference proteome</keyword>
<dbReference type="AlphaFoldDB" id="A0A7W5GYM2"/>
<dbReference type="Pfam" id="PF09600">
    <property type="entry name" value="Cyd_oper_YbgE"/>
    <property type="match status" value="1"/>
</dbReference>
<proteinExistence type="predicted"/>
<accession>A0A7W5GYM2</accession>